<organism evidence="1 2">
    <name type="scientific">Methanogenium marinum</name>
    <dbReference type="NCBI Taxonomy" id="348610"/>
    <lineage>
        <taxon>Archaea</taxon>
        <taxon>Methanobacteriati</taxon>
        <taxon>Methanobacteriota</taxon>
        <taxon>Stenosarchaea group</taxon>
        <taxon>Methanomicrobia</taxon>
        <taxon>Methanomicrobiales</taxon>
        <taxon>Methanomicrobiaceae</taxon>
        <taxon>Methanogenium</taxon>
    </lineage>
</organism>
<keyword evidence="2" id="KW-1185">Reference proteome</keyword>
<accession>A0A9Q4PXA7</accession>
<reference evidence="1" key="1">
    <citation type="submission" date="2022-01" db="EMBL/GenBank/DDBJ databases">
        <title>Draft genome of Methanogenium marinum DSM 15558.</title>
        <authorList>
            <person name="Chen S.-C."/>
            <person name="You Y.-T."/>
        </authorList>
    </citation>
    <scope>NUCLEOTIDE SEQUENCE</scope>
    <source>
        <strain evidence="1">DSM 15558</strain>
    </source>
</reference>
<dbReference type="AlphaFoldDB" id="A0A9Q4PXA7"/>
<evidence type="ECO:0000313" key="1">
    <source>
        <dbReference type="EMBL" id="MDE4908411.1"/>
    </source>
</evidence>
<name>A0A9Q4PXA7_9EURY</name>
<sequence>MSLNDRWIGAELSGVERELACNKKYEYVGFVEYYRNDPRYFYLHPSPFLKTDHSILYVADPSVVSRGPPPEHRFIEVRVIDEGKHPLDDRGNEWLTIRDIGGWEEFDVASLARQRKIMDVREIIEYFTSPYDGEADSIEEIAGCSALFAFSAPPVHDEPGGIHSAVFGKKHQWDLFKRPFNIIPKEFKKVNSYYYYHFSNTDVRVRKSVGEINQAILRPQKLVADIPVAIDNESRKKIQPEYREILKEESGIITGQLLDGLFITPQSTDSIEKAMTEAVYELREEYLTSGQRPFRQNISGAIPKLASSYARLQSNTAIRKEDIKYVMDLWSSMSHKTEKIQSSSLKVRDAFTLTGDARTLYYRLYDVYGADYPIPFRDAVKTASLASIDFTLACESLEERGYCLMGTNALTLLEPYTKE</sequence>
<evidence type="ECO:0000313" key="2">
    <source>
        <dbReference type="Proteomes" id="UP001143747"/>
    </source>
</evidence>
<comment type="caution">
    <text evidence="1">The sequence shown here is derived from an EMBL/GenBank/DDBJ whole genome shotgun (WGS) entry which is preliminary data.</text>
</comment>
<gene>
    <name evidence="1" type="ORF">L0665_07270</name>
</gene>
<dbReference type="RefSeq" id="WP_274925039.1">
    <property type="nucleotide sequence ID" value="NZ_JAKELO010000002.1"/>
</dbReference>
<proteinExistence type="predicted"/>
<protein>
    <submittedName>
        <fullName evidence="1">Uncharacterized protein</fullName>
    </submittedName>
</protein>
<dbReference type="Proteomes" id="UP001143747">
    <property type="component" value="Unassembled WGS sequence"/>
</dbReference>
<dbReference type="EMBL" id="JAKELO010000002">
    <property type="protein sequence ID" value="MDE4908411.1"/>
    <property type="molecule type" value="Genomic_DNA"/>
</dbReference>